<dbReference type="EMBL" id="JAPDHZ010000004">
    <property type="protein sequence ID" value="MDG0793335.1"/>
    <property type="molecule type" value="Genomic_DNA"/>
</dbReference>
<reference evidence="3 4" key="1">
    <citation type="submission" date="2022-10" db="EMBL/GenBank/DDBJ databases">
        <title>Comparative genomic analysis of Cohnella hashimotonis sp. nov., isolated from the International Space Station.</title>
        <authorList>
            <person name="Simpson A."/>
            <person name="Venkateswaran K."/>
        </authorList>
    </citation>
    <scope>NUCLEOTIDE SEQUENCE [LARGE SCALE GENOMIC DNA]</scope>
    <source>
        <strain evidence="3 4">DSM 18997</strain>
    </source>
</reference>
<feature type="domain" description="Fibronectin type-III" evidence="2">
    <location>
        <begin position="141"/>
        <end position="227"/>
    </location>
</feature>
<dbReference type="InterPro" id="IPR036116">
    <property type="entry name" value="FN3_sf"/>
</dbReference>
<dbReference type="SUPFAM" id="SSF49265">
    <property type="entry name" value="Fibronectin type III"/>
    <property type="match status" value="1"/>
</dbReference>
<dbReference type="InterPro" id="IPR003961">
    <property type="entry name" value="FN3_dom"/>
</dbReference>
<dbReference type="CDD" id="cd00063">
    <property type="entry name" value="FN3"/>
    <property type="match status" value="1"/>
</dbReference>
<dbReference type="PROSITE" id="PS50853">
    <property type="entry name" value="FN3"/>
    <property type="match status" value="1"/>
</dbReference>
<proteinExistence type="predicted"/>
<protein>
    <recommendedName>
        <fullName evidence="2">Fibronectin type-III domain-containing protein</fullName>
    </recommendedName>
</protein>
<evidence type="ECO:0000313" key="3">
    <source>
        <dbReference type="EMBL" id="MDG0793335.1"/>
    </source>
</evidence>
<gene>
    <name evidence="3" type="ORF">OMP38_22670</name>
</gene>
<dbReference type="Proteomes" id="UP001153387">
    <property type="component" value="Unassembled WGS sequence"/>
</dbReference>
<dbReference type="SMART" id="SM00060">
    <property type="entry name" value="FN3"/>
    <property type="match status" value="1"/>
</dbReference>
<accession>A0A9X4KP98</accession>
<dbReference type="Gene3D" id="2.60.40.10">
    <property type="entry name" value="Immunoglobulins"/>
    <property type="match status" value="1"/>
</dbReference>
<organism evidence="3 4">
    <name type="scientific">Cohnella ginsengisoli</name>
    <dbReference type="NCBI Taxonomy" id="425004"/>
    <lineage>
        <taxon>Bacteria</taxon>
        <taxon>Bacillati</taxon>
        <taxon>Bacillota</taxon>
        <taxon>Bacilli</taxon>
        <taxon>Bacillales</taxon>
        <taxon>Paenibacillaceae</taxon>
        <taxon>Cohnella</taxon>
    </lineage>
</organism>
<evidence type="ECO:0000256" key="1">
    <source>
        <dbReference type="SAM" id="MobiDB-lite"/>
    </source>
</evidence>
<name>A0A9X4KP98_9BACL</name>
<comment type="caution">
    <text evidence="3">The sequence shown here is derived from an EMBL/GenBank/DDBJ whole genome shotgun (WGS) entry which is preliminary data.</text>
</comment>
<sequence>MFRSRSIPIGGNAPGSKGYTEFAFGLSDDGRPLAYRYNAIGGQSAGAYAAGQLSITRNESTKLTNYEIAIPWNEIVPAGIPIGDGSSLGISVLANYSDGSRSNPASGDARNGWIEYNSGIGAGKAPGLFGYFILSHHPLAAPAIRGTAMTGGKVSLAWTEAAGATGYTLKYGTASRNYTDTVELGDTTSLEVEGLSIGTTYYFAIESYDAYGVSELSDELLLTPLADEVAVPSGAQGNIRPPDPTTANIPVSAIGDKPLMLEVGQATIILSPSLLKTLRAQSERLEGGDHRITGSYRFRFDEAKHSRLRWPGHPTTCKSNNRYPSKPDRL</sequence>
<feature type="region of interest" description="Disordered" evidence="1">
    <location>
        <begin position="311"/>
        <end position="330"/>
    </location>
</feature>
<evidence type="ECO:0000259" key="2">
    <source>
        <dbReference type="PROSITE" id="PS50853"/>
    </source>
</evidence>
<dbReference type="AlphaFoldDB" id="A0A9X4KP98"/>
<dbReference type="RefSeq" id="WP_277567134.1">
    <property type="nucleotide sequence ID" value="NZ_JAPDHZ010000004.1"/>
</dbReference>
<keyword evidence="4" id="KW-1185">Reference proteome</keyword>
<dbReference type="InterPro" id="IPR013783">
    <property type="entry name" value="Ig-like_fold"/>
</dbReference>
<evidence type="ECO:0000313" key="4">
    <source>
        <dbReference type="Proteomes" id="UP001153387"/>
    </source>
</evidence>